<feature type="region of interest" description="Disordered" evidence="1">
    <location>
        <begin position="69"/>
        <end position="88"/>
    </location>
</feature>
<feature type="compositionally biased region" description="Basic and acidic residues" evidence="1">
    <location>
        <begin position="10"/>
        <end position="24"/>
    </location>
</feature>
<reference evidence="2 3" key="1">
    <citation type="submission" date="2020-08" db="EMBL/GenBank/DDBJ databases">
        <title>Sequencing the genomes of 1000 actinobacteria strains.</title>
        <authorList>
            <person name="Klenk H.-P."/>
        </authorList>
    </citation>
    <scope>NUCLEOTIDE SEQUENCE [LARGE SCALE GENOMIC DNA]</scope>
    <source>
        <strain evidence="2 3">DSM 45913</strain>
    </source>
</reference>
<dbReference type="AlphaFoldDB" id="A0A7X0C2W1"/>
<dbReference type="RefSeq" id="WP_185085472.1">
    <property type="nucleotide sequence ID" value="NZ_JACHJB010000002.1"/>
</dbReference>
<feature type="region of interest" description="Disordered" evidence="1">
    <location>
        <begin position="1"/>
        <end position="24"/>
    </location>
</feature>
<evidence type="ECO:0000313" key="2">
    <source>
        <dbReference type="EMBL" id="MBB6347545.1"/>
    </source>
</evidence>
<comment type="caution">
    <text evidence="2">The sequence shown here is derived from an EMBL/GenBank/DDBJ whole genome shotgun (WGS) entry which is preliminary data.</text>
</comment>
<feature type="compositionally biased region" description="Basic and acidic residues" evidence="1">
    <location>
        <begin position="69"/>
        <end position="79"/>
    </location>
</feature>
<dbReference type="Proteomes" id="UP000583800">
    <property type="component" value="Unassembled WGS sequence"/>
</dbReference>
<evidence type="ECO:0000256" key="1">
    <source>
        <dbReference type="SAM" id="MobiDB-lite"/>
    </source>
</evidence>
<dbReference type="EMBL" id="JACHJB010000002">
    <property type="protein sequence ID" value="MBB6347545.1"/>
    <property type="molecule type" value="Genomic_DNA"/>
</dbReference>
<keyword evidence="3" id="KW-1185">Reference proteome</keyword>
<gene>
    <name evidence="2" type="ORF">FHU36_004090</name>
</gene>
<sequence length="113" mass="12713">MSAQPAEPHGAGHDPDDIHRRLPEHHRERFLTDYRAAMVAAAHETWRYRELQQVLKLWHLRAALYSRPGHDQRAEDARDGTGGPWLPADRLATPYAEVTLADALARHAGGRPG</sequence>
<accession>A0A7X0C2W1</accession>
<evidence type="ECO:0000313" key="3">
    <source>
        <dbReference type="Proteomes" id="UP000583800"/>
    </source>
</evidence>
<organism evidence="2 3">
    <name type="scientific">Nonomuraea muscovyensis</name>
    <dbReference type="NCBI Taxonomy" id="1124761"/>
    <lineage>
        <taxon>Bacteria</taxon>
        <taxon>Bacillati</taxon>
        <taxon>Actinomycetota</taxon>
        <taxon>Actinomycetes</taxon>
        <taxon>Streptosporangiales</taxon>
        <taxon>Streptosporangiaceae</taxon>
        <taxon>Nonomuraea</taxon>
    </lineage>
</organism>
<name>A0A7X0C2W1_9ACTN</name>
<dbReference type="Pfam" id="PF19760">
    <property type="entry name" value="DUF6247"/>
    <property type="match status" value="1"/>
</dbReference>
<dbReference type="InterPro" id="IPR046214">
    <property type="entry name" value="DUF6247"/>
</dbReference>
<proteinExistence type="predicted"/>
<protein>
    <submittedName>
        <fullName evidence="2">Uncharacterized protein</fullName>
    </submittedName>
</protein>